<feature type="transmembrane region" description="Helical" evidence="1">
    <location>
        <begin position="210"/>
        <end position="227"/>
    </location>
</feature>
<sequence>MVAGAVWMWLAGAPPHYALVNLGALVLVSPWVLFGRGPHTSLSRHLLAAAMLLVMLSPIWIGQELRSITGHTVTRWFPLGPLSLHTGMIAAPALVVLAARNRKFTAPILLAALLAAWLQPDAATGFALTIAAVGIHHVTKDWRVGVTAIIGFLASIEMAMRGEIPPQPFVERVLVDAMMPNVAAGMALLLALAASFALLLYAIPFDRTKRFALAALLLGFTVMSVMTSYPTPLIGYGAAPILGFGIALGLHSIPQR</sequence>
<feature type="transmembrane region" description="Helical" evidence="1">
    <location>
        <begin position="16"/>
        <end position="34"/>
    </location>
</feature>
<feature type="transmembrane region" description="Helical" evidence="1">
    <location>
        <begin position="108"/>
        <end position="135"/>
    </location>
</feature>
<comment type="caution">
    <text evidence="2">The sequence shown here is derived from an EMBL/GenBank/DDBJ whole genome shotgun (WGS) entry which is preliminary data.</text>
</comment>
<dbReference type="Proteomes" id="UP000285232">
    <property type="component" value="Unassembled WGS sequence"/>
</dbReference>
<organism evidence="2 3">
    <name type="scientific">Aurantiacibacter aquimixticola</name>
    <dbReference type="NCBI Taxonomy" id="1958945"/>
    <lineage>
        <taxon>Bacteria</taxon>
        <taxon>Pseudomonadati</taxon>
        <taxon>Pseudomonadota</taxon>
        <taxon>Alphaproteobacteria</taxon>
        <taxon>Sphingomonadales</taxon>
        <taxon>Erythrobacteraceae</taxon>
        <taxon>Aurantiacibacter</taxon>
    </lineage>
</organism>
<accession>A0A419RSZ6</accession>
<keyword evidence="1" id="KW-0472">Membrane</keyword>
<keyword evidence="1" id="KW-0812">Transmembrane</keyword>
<evidence type="ECO:0000313" key="2">
    <source>
        <dbReference type="EMBL" id="RJY08907.1"/>
    </source>
</evidence>
<dbReference type="EMBL" id="RAHX01000001">
    <property type="protein sequence ID" value="RJY08907.1"/>
    <property type="molecule type" value="Genomic_DNA"/>
</dbReference>
<gene>
    <name evidence="2" type="ORF">D6201_05635</name>
</gene>
<dbReference type="AlphaFoldDB" id="A0A419RSZ6"/>
<proteinExistence type="predicted"/>
<evidence type="ECO:0000313" key="3">
    <source>
        <dbReference type="Proteomes" id="UP000285232"/>
    </source>
</evidence>
<evidence type="ECO:0000256" key="1">
    <source>
        <dbReference type="SAM" id="Phobius"/>
    </source>
</evidence>
<feature type="transmembrane region" description="Helical" evidence="1">
    <location>
        <begin position="233"/>
        <end position="253"/>
    </location>
</feature>
<feature type="transmembrane region" description="Helical" evidence="1">
    <location>
        <begin position="82"/>
        <end position="99"/>
    </location>
</feature>
<reference evidence="2 3" key="1">
    <citation type="journal article" date="2017" name="Int. J. Syst. Evol. Microbiol.">
        <title>Erythrobacter aquimixticola sp. nov., isolated from the junction between the ocean and a freshwater spring.</title>
        <authorList>
            <person name="Park S."/>
            <person name="Jung Y.T."/>
            <person name="Choi S.J."/>
            <person name="Yoon J.H."/>
        </authorList>
    </citation>
    <scope>NUCLEOTIDE SEQUENCE [LARGE SCALE GENOMIC DNA]</scope>
    <source>
        <strain evidence="2 3">JSSK-14</strain>
    </source>
</reference>
<name>A0A419RSZ6_9SPHN</name>
<keyword evidence="3" id="KW-1185">Reference proteome</keyword>
<feature type="transmembrane region" description="Helical" evidence="1">
    <location>
        <begin position="46"/>
        <end position="62"/>
    </location>
</feature>
<feature type="transmembrane region" description="Helical" evidence="1">
    <location>
        <begin position="182"/>
        <end position="203"/>
    </location>
</feature>
<keyword evidence="1" id="KW-1133">Transmembrane helix</keyword>
<protein>
    <submittedName>
        <fullName evidence="2">Uncharacterized protein</fullName>
    </submittedName>
</protein>